<gene>
    <name evidence="1" type="ORF">GGD46_000672</name>
</gene>
<dbReference type="AlphaFoldDB" id="A0A7X0MAF5"/>
<reference evidence="1 2" key="1">
    <citation type="submission" date="2020-08" db="EMBL/GenBank/DDBJ databases">
        <title>Genomic Encyclopedia of Type Strains, Phase IV (KMG-V): Genome sequencing to study the core and pangenomes of soil and plant-associated prokaryotes.</title>
        <authorList>
            <person name="Whitman W."/>
        </authorList>
    </citation>
    <scope>NUCLEOTIDE SEQUENCE [LARGE SCALE GENOMIC DNA]</scope>
    <source>
        <strain evidence="1 2">SEMIA 4060</strain>
    </source>
</reference>
<protein>
    <submittedName>
        <fullName evidence="1">Uncharacterized protein</fullName>
    </submittedName>
</protein>
<evidence type="ECO:0000313" key="2">
    <source>
        <dbReference type="Proteomes" id="UP000565576"/>
    </source>
</evidence>
<comment type="caution">
    <text evidence="1">The sequence shown here is derived from an EMBL/GenBank/DDBJ whole genome shotgun (WGS) entry which is preliminary data.</text>
</comment>
<proteinExistence type="predicted"/>
<dbReference type="EMBL" id="JACHBG010000001">
    <property type="protein sequence ID" value="MBB6483429.1"/>
    <property type="molecule type" value="Genomic_DNA"/>
</dbReference>
<sequence length="39" mass="4263">MKAMEMQWASAPYIFIAKLVLRGQDSAKLIVSEPVPSGV</sequence>
<accession>A0A7X0MAF5</accession>
<name>A0A7X0MAF5_9HYPH</name>
<organism evidence="1 2">
    <name type="scientific">Rhizobium lusitanum</name>
    <dbReference type="NCBI Taxonomy" id="293958"/>
    <lineage>
        <taxon>Bacteria</taxon>
        <taxon>Pseudomonadati</taxon>
        <taxon>Pseudomonadota</taxon>
        <taxon>Alphaproteobacteria</taxon>
        <taxon>Hyphomicrobiales</taxon>
        <taxon>Rhizobiaceae</taxon>
        <taxon>Rhizobium/Agrobacterium group</taxon>
        <taxon>Rhizobium</taxon>
    </lineage>
</organism>
<dbReference type="Proteomes" id="UP000565576">
    <property type="component" value="Unassembled WGS sequence"/>
</dbReference>
<evidence type="ECO:0000313" key="1">
    <source>
        <dbReference type="EMBL" id="MBB6483429.1"/>
    </source>
</evidence>